<evidence type="ECO:0000313" key="11">
    <source>
        <dbReference type="Proteomes" id="UP000304900"/>
    </source>
</evidence>
<dbReference type="InterPro" id="IPR011060">
    <property type="entry name" value="RibuloseP-bd_barrel"/>
</dbReference>
<dbReference type="GO" id="GO:0000162">
    <property type="term" value="P:L-tryptophan biosynthetic process"/>
    <property type="evidence" value="ECO:0007669"/>
    <property type="project" value="UniProtKB-UniPathway"/>
</dbReference>
<reference evidence="10 11" key="1">
    <citation type="submission" date="2019-05" db="EMBL/GenBank/DDBJ databases">
        <title>Dyadobacter AR-3-8 sp. nov., isolated from arctic soil.</title>
        <authorList>
            <person name="Chaudhary D.K."/>
        </authorList>
    </citation>
    <scope>NUCLEOTIDE SEQUENCE [LARGE SCALE GENOMIC DNA]</scope>
    <source>
        <strain evidence="10 11">AR-3-8</strain>
    </source>
</reference>
<dbReference type="PANTHER" id="PTHR22854">
    <property type="entry name" value="TRYPTOPHAN BIOSYNTHESIS PROTEIN"/>
    <property type="match status" value="1"/>
</dbReference>
<dbReference type="GO" id="GO:0004425">
    <property type="term" value="F:indole-3-glycerol-phosphate synthase activity"/>
    <property type="evidence" value="ECO:0007669"/>
    <property type="project" value="UniProtKB-EC"/>
</dbReference>
<feature type="domain" description="Indole-3-glycerol phosphate synthase" evidence="9">
    <location>
        <begin position="4"/>
        <end position="256"/>
    </location>
</feature>
<evidence type="ECO:0000256" key="6">
    <source>
        <dbReference type="ARBA" id="ARBA00022822"/>
    </source>
</evidence>
<dbReference type="FunFam" id="3.20.20.70:FF:000024">
    <property type="entry name" value="Indole-3-glycerol phosphate synthase"/>
    <property type="match status" value="1"/>
</dbReference>
<dbReference type="UniPathway" id="UPA00035">
    <property type="reaction ID" value="UER00043"/>
</dbReference>
<dbReference type="Gene3D" id="3.20.20.70">
    <property type="entry name" value="Aldolase class I"/>
    <property type="match status" value="1"/>
</dbReference>
<keyword evidence="8 10" id="KW-0456">Lyase</keyword>
<dbReference type="AlphaFoldDB" id="A0A4V6BH71"/>
<keyword evidence="7" id="KW-0057">Aromatic amino acid biosynthesis</keyword>
<dbReference type="RefSeq" id="WP_137344536.1">
    <property type="nucleotide sequence ID" value="NZ_BSQH01000037.1"/>
</dbReference>
<evidence type="ECO:0000256" key="2">
    <source>
        <dbReference type="ARBA" id="ARBA00004696"/>
    </source>
</evidence>
<evidence type="ECO:0000256" key="4">
    <source>
        <dbReference type="ARBA" id="ARBA00022605"/>
    </source>
</evidence>
<evidence type="ECO:0000256" key="7">
    <source>
        <dbReference type="ARBA" id="ARBA00023141"/>
    </source>
</evidence>
<evidence type="ECO:0000313" key="10">
    <source>
        <dbReference type="EMBL" id="TKT85093.1"/>
    </source>
</evidence>
<dbReference type="EMBL" id="SZVO01000034">
    <property type="protein sequence ID" value="TKT85093.1"/>
    <property type="molecule type" value="Genomic_DNA"/>
</dbReference>
<dbReference type="Pfam" id="PF00218">
    <property type="entry name" value="IGPS"/>
    <property type="match status" value="1"/>
</dbReference>
<dbReference type="EC" id="4.1.1.48" evidence="3"/>
<proteinExistence type="predicted"/>
<evidence type="ECO:0000256" key="5">
    <source>
        <dbReference type="ARBA" id="ARBA00022793"/>
    </source>
</evidence>
<protein>
    <recommendedName>
        <fullName evidence="3">indole-3-glycerol-phosphate synthase</fullName>
        <ecNumber evidence="3">4.1.1.48</ecNumber>
    </recommendedName>
</protein>
<dbReference type="NCBIfam" id="NF001377">
    <property type="entry name" value="PRK00278.2-4"/>
    <property type="match status" value="1"/>
</dbReference>
<name>A0A4V6BH71_9BACT</name>
<dbReference type="InterPro" id="IPR013798">
    <property type="entry name" value="Indole-3-glycerol_P_synth_dom"/>
</dbReference>
<comment type="caution">
    <text evidence="10">The sequence shown here is derived from an EMBL/GenBank/DDBJ whole genome shotgun (WGS) entry which is preliminary data.</text>
</comment>
<comment type="pathway">
    <text evidence="2">Amino-acid biosynthesis; L-tryptophan biosynthesis; L-tryptophan from chorismate: step 4/5.</text>
</comment>
<dbReference type="SUPFAM" id="SSF51366">
    <property type="entry name" value="Ribulose-phoshate binding barrel"/>
    <property type="match status" value="1"/>
</dbReference>
<evidence type="ECO:0000256" key="1">
    <source>
        <dbReference type="ARBA" id="ARBA00001633"/>
    </source>
</evidence>
<organism evidence="10 11">
    <name type="scientific">Dyadobacter frigoris</name>
    <dbReference type="NCBI Taxonomy" id="2576211"/>
    <lineage>
        <taxon>Bacteria</taxon>
        <taxon>Pseudomonadati</taxon>
        <taxon>Bacteroidota</taxon>
        <taxon>Cytophagia</taxon>
        <taxon>Cytophagales</taxon>
        <taxon>Spirosomataceae</taxon>
        <taxon>Dyadobacter</taxon>
    </lineage>
</organism>
<evidence type="ECO:0000256" key="8">
    <source>
        <dbReference type="ARBA" id="ARBA00023239"/>
    </source>
</evidence>
<sequence>MNILEKIVARKLVEVEASKRTKSISDLEKEALFSRTSVSLSDALKIAATPKIISEFKRKSPSKGIINGDVLPEIVTADYVAAGAAALSVLTDTDFFGGSFDDFLRARKANPNIPMLRKDFIVDEYQLFEAKSIGADIILLIAACLEPSEVESLSKKAHDLGLEVLLEVHNSEELAQSLCDHIDIVGVNNRNLKTFETSIETSIELSEQIPGSFVKISESGLSDAETILHLYNHGYKGFLIGETFMKTANPGAALADLQNNLSQISNRNPHVV</sequence>
<dbReference type="InterPro" id="IPR001468">
    <property type="entry name" value="Indole-3-GlycerolPSynthase_CS"/>
</dbReference>
<accession>A0A4V6BH71</accession>
<evidence type="ECO:0000259" key="9">
    <source>
        <dbReference type="Pfam" id="PF00218"/>
    </source>
</evidence>
<comment type="catalytic activity">
    <reaction evidence="1">
        <text>1-(2-carboxyphenylamino)-1-deoxy-D-ribulose 5-phosphate + H(+) = (1S,2R)-1-C-(indol-3-yl)glycerol 3-phosphate + CO2 + H2O</text>
        <dbReference type="Rhea" id="RHEA:23476"/>
        <dbReference type="ChEBI" id="CHEBI:15377"/>
        <dbReference type="ChEBI" id="CHEBI:15378"/>
        <dbReference type="ChEBI" id="CHEBI:16526"/>
        <dbReference type="ChEBI" id="CHEBI:58613"/>
        <dbReference type="ChEBI" id="CHEBI:58866"/>
        <dbReference type="EC" id="4.1.1.48"/>
    </reaction>
</comment>
<dbReference type="OrthoDB" id="9804217at2"/>
<keyword evidence="4" id="KW-0028">Amino-acid biosynthesis</keyword>
<keyword evidence="11" id="KW-1185">Reference proteome</keyword>
<dbReference type="CDD" id="cd00331">
    <property type="entry name" value="IGPS"/>
    <property type="match status" value="1"/>
</dbReference>
<keyword evidence="5" id="KW-0210">Decarboxylase</keyword>
<keyword evidence="6" id="KW-0822">Tryptophan biosynthesis</keyword>
<dbReference type="Proteomes" id="UP000304900">
    <property type="component" value="Unassembled WGS sequence"/>
</dbReference>
<dbReference type="GO" id="GO:0004640">
    <property type="term" value="F:phosphoribosylanthranilate isomerase activity"/>
    <property type="evidence" value="ECO:0007669"/>
    <property type="project" value="TreeGrafter"/>
</dbReference>
<dbReference type="InterPro" id="IPR013785">
    <property type="entry name" value="Aldolase_TIM"/>
</dbReference>
<gene>
    <name evidence="10" type="primary">trpC</name>
    <name evidence="10" type="ORF">FDK13_34335</name>
</gene>
<dbReference type="PROSITE" id="PS00614">
    <property type="entry name" value="IGPS"/>
    <property type="match status" value="1"/>
</dbReference>
<dbReference type="InterPro" id="IPR045186">
    <property type="entry name" value="Indole-3-glycerol_P_synth"/>
</dbReference>
<evidence type="ECO:0000256" key="3">
    <source>
        <dbReference type="ARBA" id="ARBA00012362"/>
    </source>
</evidence>
<dbReference type="PANTHER" id="PTHR22854:SF2">
    <property type="entry name" value="INDOLE-3-GLYCEROL-PHOSPHATE SYNTHASE"/>
    <property type="match status" value="1"/>
</dbReference>